<proteinExistence type="predicted"/>
<organism evidence="2 3">
    <name type="scientific">Eschrichtius robustus</name>
    <name type="common">California gray whale</name>
    <name type="synonym">Eschrichtius gibbosus</name>
    <dbReference type="NCBI Taxonomy" id="9764"/>
    <lineage>
        <taxon>Eukaryota</taxon>
        <taxon>Metazoa</taxon>
        <taxon>Chordata</taxon>
        <taxon>Craniata</taxon>
        <taxon>Vertebrata</taxon>
        <taxon>Euteleostomi</taxon>
        <taxon>Mammalia</taxon>
        <taxon>Eutheria</taxon>
        <taxon>Laurasiatheria</taxon>
        <taxon>Artiodactyla</taxon>
        <taxon>Whippomorpha</taxon>
        <taxon>Cetacea</taxon>
        <taxon>Mysticeti</taxon>
        <taxon>Eschrichtiidae</taxon>
        <taxon>Eschrichtius</taxon>
    </lineage>
</organism>
<gene>
    <name evidence="2" type="ORF">J1605_018342</name>
</gene>
<evidence type="ECO:0000313" key="2">
    <source>
        <dbReference type="EMBL" id="KAJ8795327.1"/>
    </source>
</evidence>
<dbReference type="Proteomes" id="UP001159641">
    <property type="component" value="Unassembled WGS sequence"/>
</dbReference>
<feature type="compositionally biased region" description="Low complexity" evidence="1">
    <location>
        <begin position="55"/>
        <end position="65"/>
    </location>
</feature>
<feature type="region of interest" description="Disordered" evidence="1">
    <location>
        <begin position="106"/>
        <end position="148"/>
    </location>
</feature>
<evidence type="ECO:0000313" key="3">
    <source>
        <dbReference type="Proteomes" id="UP001159641"/>
    </source>
</evidence>
<feature type="region of interest" description="Disordered" evidence="1">
    <location>
        <begin position="32"/>
        <end position="76"/>
    </location>
</feature>
<reference evidence="2 3" key="1">
    <citation type="submission" date="2022-11" db="EMBL/GenBank/DDBJ databases">
        <title>Whole genome sequence of Eschrichtius robustus ER-17-0199.</title>
        <authorList>
            <person name="Bruniche-Olsen A."/>
            <person name="Black A.N."/>
            <person name="Fields C.J."/>
            <person name="Walden K."/>
            <person name="Dewoody J.A."/>
        </authorList>
    </citation>
    <scope>NUCLEOTIDE SEQUENCE [LARGE SCALE GENOMIC DNA]</scope>
    <source>
        <strain evidence="2">ER-17-0199</strain>
        <tissue evidence="2">Blubber</tissue>
    </source>
</reference>
<sequence>MQVSASRCGSYSPSARERISDTVLRMVGIAAATAGGSSDQTLHLSRRRAGGGSGFPAPSAQQPRGPGRPPRTVPLPGEALAHRREKEEVMKAAASAELSELCLPPRRERRGEGRSSGVGTRGGILSVPSHSHNCSAAEKAGEGRGETPEGLLRPALLWTPSRPESHLLTRLVHEQQVLRPGSSGAGGSSCPRCSCASGAGLRVARCIQLVRVLQPDRALDLQ</sequence>
<evidence type="ECO:0000256" key="1">
    <source>
        <dbReference type="SAM" id="MobiDB-lite"/>
    </source>
</evidence>
<dbReference type="EMBL" id="JAIQCJ010000577">
    <property type="protein sequence ID" value="KAJ8795327.1"/>
    <property type="molecule type" value="Genomic_DNA"/>
</dbReference>
<accession>A0AB34HU87</accession>
<protein>
    <submittedName>
        <fullName evidence="2">Uncharacterized protein</fullName>
    </submittedName>
</protein>
<keyword evidence="3" id="KW-1185">Reference proteome</keyword>
<dbReference type="AlphaFoldDB" id="A0AB34HU87"/>
<name>A0AB34HU87_ESCRO</name>
<comment type="caution">
    <text evidence="2">The sequence shown here is derived from an EMBL/GenBank/DDBJ whole genome shotgun (WGS) entry which is preliminary data.</text>
</comment>